<evidence type="ECO:0000313" key="1">
    <source>
        <dbReference type="EMBL" id="NYD70120.1"/>
    </source>
</evidence>
<protein>
    <submittedName>
        <fullName evidence="1">Uncharacterized protein</fullName>
    </submittedName>
</protein>
<accession>A0A852SMU0</accession>
<dbReference type="Pfam" id="PF20218">
    <property type="entry name" value="DUF6578"/>
    <property type="match status" value="1"/>
</dbReference>
<organism evidence="1 2">
    <name type="scientific">Herbiconiux flava</name>
    <dbReference type="NCBI Taxonomy" id="881268"/>
    <lineage>
        <taxon>Bacteria</taxon>
        <taxon>Bacillati</taxon>
        <taxon>Actinomycetota</taxon>
        <taxon>Actinomycetes</taxon>
        <taxon>Micrococcales</taxon>
        <taxon>Microbacteriaceae</taxon>
        <taxon>Herbiconiux</taxon>
    </lineage>
</organism>
<proteinExistence type="predicted"/>
<dbReference type="InterPro" id="IPR046485">
    <property type="entry name" value="DUF6578"/>
</dbReference>
<gene>
    <name evidence="1" type="ORF">BJ984_001278</name>
</gene>
<dbReference type="Proteomes" id="UP000549913">
    <property type="component" value="Unassembled WGS sequence"/>
</dbReference>
<evidence type="ECO:0000313" key="2">
    <source>
        <dbReference type="Proteomes" id="UP000549913"/>
    </source>
</evidence>
<sequence length="310" mass="33673">MLIEAVVPGWEHECCGEAFAVGATVAFRLHAARPEPETATEAVPHVPVFIEEHHGQTPEDVPQWEVPGRVVTIEAVRYGRRERPGQPRVHEWDEGERDAHPLDTVAARAQGPDEYRVTLETDDGTALPEYRRSVEAVTQERLRLEAVHRAERRAGDPVGVRLAALADHLDQHWGDAGVIGRSSTGANLSFTPHAAGAHLSWSRSDAPADSIGVELGGGLFGLGADDDGVRMLEAFVEAAATGRVQERVRETPDGVEFTTEVLGGDGVLDSATRTADIVRSGSFTAIAGPVRERLERGDHRWAPWRVGEPR</sequence>
<dbReference type="AlphaFoldDB" id="A0A852SMU0"/>
<reference evidence="1 2" key="1">
    <citation type="submission" date="2020-07" db="EMBL/GenBank/DDBJ databases">
        <title>Sequencing the genomes of 1000 actinobacteria strains.</title>
        <authorList>
            <person name="Klenk H.-P."/>
        </authorList>
    </citation>
    <scope>NUCLEOTIDE SEQUENCE [LARGE SCALE GENOMIC DNA]</scope>
    <source>
        <strain evidence="1 2">DSM 26474</strain>
    </source>
</reference>
<dbReference type="EMBL" id="JACCBM010000001">
    <property type="protein sequence ID" value="NYD70120.1"/>
    <property type="molecule type" value="Genomic_DNA"/>
</dbReference>
<comment type="caution">
    <text evidence="1">The sequence shown here is derived from an EMBL/GenBank/DDBJ whole genome shotgun (WGS) entry which is preliminary data.</text>
</comment>
<dbReference type="RefSeq" id="WP_179547323.1">
    <property type="nucleotide sequence ID" value="NZ_BSEW01000001.1"/>
</dbReference>
<keyword evidence="2" id="KW-1185">Reference proteome</keyword>
<name>A0A852SMU0_9MICO</name>